<keyword evidence="3" id="KW-1185">Reference proteome</keyword>
<dbReference type="Proteomes" id="UP000015101">
    <property type="component" value="Unassembled WGS sequence"/>
</dbReference>
<dbReference type="EMBL" id="AMQM01001610">
    <property type="status" value="NOT_ANNOTATED_CDS"/>
    <property type="molecule type" value="Genomic_DNA"/>
</dbReference>
<dbReference type="RefSeq" id="XP_009027478.1">
    <property type="nucleotide sequence ID" value="XM_009029230.1"/>
</dbReference>
<accession>T1EV55</accession>
<dbReference type="EMBL" id="KB097571">
    <property type="protein sequence ID" value="ESN94406.1"/>
    <property type="molecule type" value="Genomic_DNA"/>
</dbReference>
<evidence type="ECO:0000313" key="2">
    <source>
        <dbReference type="EnsemblMetazoa" id="HelroP164241"/>
    </source>
</evidence>
<gene>
    <name evidence="2" type="primary">20200455</name>
    <name evidence="1" type="ORF">HELRODRAFT_164241</name>
</gene>
<dbReference type="KEGG" id="hro:HELRODRAFT_164241"/>
<protein>
    <submittedName>
        <fullName evidence="1 2">Uncharacterized protein</fullName>
    </submittedName>
</protein>
<reference evidence="2" key="3">
    <citation type="submission" date="2015-06" db="UniProtKB">
        <authorList>
            <consortium name="EnsemblMetazoa"/>
        </authorList>
    </citation>
    <scope>IDENTIFICATION</scope>
</reference>
<dbReference type="InParanoid" id="T1EV55"/>
<evidence type="ECO:0000313" key="3">
    <source>
        <dbReference type="Proteomes" id="UP000015101"/>
    </source>
</evidence>
<name>T1EV55_HELRO</name>
<sequence>MKKPSKDTVNYQEEIDLNEGHWKNKMKNKINGFPDYHNSVFEACDSLGVDDDEFHNVAIIENMLNCDYSVRGAVVKFVDEHAEDVLLCSLKHSWISSNLFLQNPFCLFSSFFLKTFSAIPKSFLTAELLLKCYDSIFAKKLKQESFLKIFFKMLMKYYDFSTILFQRQEYILSNGKNLNIYIAYQLDLRNKWLKLFTCSNSSKICWFSKRPSLLVKYLTSCNSNDVQTMMKMSIDIGNGNQNFIKSKDLVVLSEDKLSPKIHAVHQQDLIYYITHERLRVASKSVGRKFKKFVSPVNV</sequence>
<dbReference type="EnsemblMetazoa" id="HelroT164241">
    <property type="protein sequence ID" value="HelroP164241"/>
    <property type="gene ID" value="HelroG164241"/>
</dbReference>
<organism evidence="2 3">
    <name type="scientific">Helobdella robusta</name>
    <name type="common">Californian leech</name>
    <dbReference type="NCBI Taxonomy" id="6412"/>
    <lineage>
        <taxon>Eukaryota</taxon>
        <taxon>Metazoa</taxon>
        <taxon>Spiralia</taxon>
        <taxon>Lophotrochozoa</taxon>
        <taxon>Annelida</taxon>
        <taxon>Clitellata</taxon>
        <taxon>Hirudinea</taxon>
        <taxon>Rhynchobdellida</taxon>
        <taxon>Glossiphoniidae</taxon>
        <taxon>Helobdella</taxon>
    </lineage>
</organism>
<dbReference type="HOGENOM" id="CLU_934709_0_0_1"/>
<dbReference type="CTD" id="20200455"/>
<dbReference type="GeneID" id="20200455"/>
<dbReference type="AlphaFoldDB" id="T1EV55"/>
<evidence type="ECO:0000313" key="1">
    <source>
        <dbReference type="EMBL" id="ESN94406.1"/>
    </source>
</evidence>
<proteinExistence type="predicted"/>
<reference evidence="3" key="1">
    <citation type="submission" date="2012-12" db="EMBL/GenBank/DDBJ databases">
        <authorList>
            <person name="Hellsten U."/>
            <person name="Grimwood J."/>
            <person name="Chapman J.A."/>
            <person name="Shapiro H."/>
            <person name="Aerts A."/>
            <person name="Otillar R.P."/>
            <person name="Terry A.Y."/>
            <person name="Boore J.L."/>
            <person name="Simakov O."/>
            <person name="Marletaz F."/>
            <person name="Cho S.-J."/>
            <person name="Edsinger-Gonzales E."/>
            <person name="Havlak P."/>
            <person name="Kuo D.-H."/>
            <person name="Larsson T."/>
            <person name="Lv J."/>
            <person name="Arendt D."/>
            <person name="Savage R."/>
            <person name="Osoegawa K."/>
            <person name="de Jong P."/>
            <person name="Lindberg D.R."/>
            <person name="Seaver E.C."/>
            <person name="Weisblat D.A."/>
            <person name="Putnam N.H."/>
            <person name="Grigoriev I.V."/>
            <person name="Rokhsar D.S."/>
        </authorList>
    </citation>
    <scope>NUCLEOTIDE SEQUENCE</scope>
</reference>
<reference evidence="1 3" key="2">
    <citation type="journal article" date="2013" name="Nature">
        <title>Insights into bilaterian evolution from three spiralian genomes.</title>
        <authorList>
            <person name="Simakov O."/>
            <person name="Marletaz F."/>
            <person name="Cho S.J."/>
            <person name="Edsinger-Gonzales E."/>
            <person name="Havlak P."/>
            <person name="Hellsten U."/>
            <person name="Kuo D.H."/>
            <person name="Larsson T."/>
            <person name="Lv J."/>
            <person name="Arendt D."/>
            <person name="Savage R."/>
            <person name="Osoegawa K."/>
            <person name="de Jong P."/>
            <person name="Grimwood J."/>
            <person name="Chapman J.A."/>
            <person name="Shapiro H."/>
            <person name="Aerts A."/>
            <person name="Otillar R.P."/>
            <person name="Terry A.Y."/>
            <person name="Boore J.L."/>
            <person name="Grigoriev I.V."/>
            <person name="Lindberg D.R."/>
            <person name="Seaver E.C."/>
            <person name="Weisblat D.A."/>
            <person name="Putnam N.H."/>
            <person name="Rokhsar D.S."/>
        </authorList>
    </citation>
    <scope>NUCLEOTIDE SEQUENCE</scope>
</reference>